<gene>
    <name evidence="1" type="ORF">DPX16_22511</name>
</gene>
<name>A0A3N0YYP3_ANAGA</name>
<sequence length="77" mass="8507">VTESGDKTVTITEFSNGKGSVAFSQKSSGYERTKNMSSEEENFKAMDDAVKIIQVNGWIKGPEQQTLNGLNQLTMQF</sequence>
<protein>
    <submittedName>
        <fullName evidence="1">Uncharacterized protein</fullName>
    </submittedName>
</protein>
<dbReference type="Proteomes" id="UP000281406">
    <property type="component" value="Unassembled WGS sequence"/>
</dbReference>
<evidence type="ECO:0000313" key="1">
    <source>
        <dbReference type="EMBL" id="ROL51415.1"/>
    </source>
</evidence>
<feature type="non-terminal residue" evidence="1">
    <location>
        <position position="1"/>
    </location>
</feature>
<dbReference type="EMBL" id="RJVU01018862">
    <property type="protein sequence ID" value="ROL51415.1"/>
    <property type="molecule type" value="Genomic_DNA"/>
</dbReference>
<evidence type="ECO:0000313" key="2">
    <source>
        <dbReference type="Proteomes" id="UP000281406"/>
    </source>
</evidence>
<dbReference type="AlphaFoldDB" id="A0A3N0YYP3"/>
<reference evidence="1 2" key="1">
    <citation type="submission" date="2018-10" db="EMBL/GenBank/DDBJ databases">
        <title>Genome assembly for a Yunnan-Guizhou Plateau 3E fish, Anabarilius grahami (Regan), and its evolutionary and genetic applications.</title>
        <authorList>
            <person name="Jiang W."/>
        </authorList>
    </citation>
    <scope>NUCLEOTIDE SEQUENCE [LARGE SCALE GENOMIC DNA]</scope>
    <source>
        <strain evidence="1">AG-KIZ</strain>
        <tissue evidence="1">Muscle</tissue>
    </source>
</reference>
<comment type="caution">
    <text evidence="1">The sequence shown here is derived from an EMBL/GenBank/DDBJ whole genome shotgun (WGS) entry which is preliminary data.</text>
</comment>
<organism evidence="1 2">
    <name type="scientific">Anabarilius grahami</name>
    <name type="common">Kanglang fish</name>
    <name type="synonym">Barilius grahami</name>
    <dbReference type="NCBI Taxonomy" id="495550"/>
    <lineage>
        <taxon>Eukaryota</taxon>
        <taxon>Metazoa</taxon>
        <taxon>Chordata</taxon>
        <taxon>Craniata</taxon>
        <taxon>Vertebrata</taxon>
        <taxon>Euteleostomi</taxon>
        <taxon>Actinopterygii</taxon>
        <taxon>Neopterygii</taxon>
        <taxon>Teleostei</taxon>
        <taxon>Ostariophysi</taxon>
        <taxon>Cypriniformes</taxon>
        <taxon>Xenocyprididae</taxon>
        <taxon>Xenocypridinae</taxon>
        <taxon>Xenocypridinae incertae sedis</taxon>
        <taxon>Anabarilius</taxon>
    </lineage>
</organism>
<accession>A0A3N0YYP3</accession>
<keyword evidence="2" id="KW-1185">Reference proteome</keyword>
<proteinExistence type="predicted"/>